<keyword evidence="2" id="KW-1185">Reference proteome</keyword>
<reference evidence="2" key="1">
    <citation type="journal article" date="2019" name="Int. J. Syst. Evol. Microbiol.">
        <title>The Global Catalogue of Microorganisms (GCM) 10K type strain sequencing project: providing services to taxonomists for standard genome sequencing and annotation.</title>
        <authorList>
            <consortium name="The Broad Institute Genomics Platform"/>
            <consortium name="The Broad Institute Genome Sequencing Center for Infectious Disease"/>
            <person name="Wu L."/>
            <person name="Ma J."/>
        </authorList>
    </citation>
    <scope>NUCLEOTIDE SEQUENCE [LARGE SCALE GENOMIC DNA]</scope>
    <source>
        <strain evidence="2">JCM 15442</strain>
    </source>
</reference>
<proteinExistence type="predicted"/>
<gene>
    <name evidence="1" type="ORF">GCM10010840_09700</name>
</gene>
<accession>A0ABQ2G404</accession>
<dbReference type="EMBL" id="BMOL01000003">
    <property type="protein sequence ID" value="GGL73687.1"/>
    <property type="molecule type" value="Genomic_DNA"/>
</dbReference>
<sequence length="96" mass="10376">MMEQSCTRAYAGAMNVTRHFSDTRTEQGRVRFLLAAGRVCLMAEGPGWTHRSAHDTLADAATFLAVLPGLGGGLYRQALDDLDRQLAFGRGYEGAA</sequence>
<evidence type="ECO:0000313" key="1">
    <source>
        <dbReference type="EMBL" id="GGL73687.1"/>
    </source>
</evidence>
<protein>
    <submittedName>
        <fullName evidence="1">Uncharacterized protein</fullName>
    </submittedName>
</protein>
<comment type="caution">
    <text evidence="1">The sequence shown here is derived from an EMBL/GenBank/DDBJ whole genome shotgun (WGS) entry which is preliminary data.</text>
</comment>
<dbReference type="Proteomes" id="UP000639973">
    <property type="component" value="Unassembled WGS sequence"/>
</dbReference>
<evidence type="ECO:0000313" key="2">
    <source>
        <dbReference type="Proteomes" id="UP000639973"/>
    </source>
</evidence>
<name>A0ABQ2G404_9DEIO</name>
<organism evidence="1 2">
    <name type="scientific">Deinococcus aerolatus</name>
    <dbReference type="NCBI Taxonomy" id="522487"/>
    <lineage>
        <taxon>Bacteria</taxon>
        <taxon>Thermotogati</taxon>
        <taxon>Deinococcota</taxon>
        <taxon>Deinococci</taxon>
        <taxon>Deinococcales</taxon>
        <taxon>Deinococcaceae</taxon>
        <taxon>Deinococcus</taxon>
    </lineage>
</organism>